<dbReference type="OrthoDB" id="9780392at2"/>
<dbReference type="GO" id="GO:0004733">
    <property type="term" value="F:pyridoxamine phosphate oxidase activity"/>
    <property type="evidence" value="ECO:0007669"/>
    <property type="project" value="UniProtKB-UniRule"/>
</dbReference>
<proteinExistence type="inferred from homology"/>
<evidence type="ECO:0000256" key="5">
    <source>
        <dbReference type="ARBA" id="ARBA00023096"/>
    </source>
</evidence>
<evidence type="ECO:0000256" key="7">
    <source>
        <dbReference type="PIRSR" id="PIRSR000190-2"/>
    </source>
</evidence>
<dbReference type="Proteomes" id="UP000242561">
    <property type="component" value="Chromosome"/>
</dbReference>
<evidence type="ECO:0000256" key="1">
    <source>
        <dbReference type="ARBA" id="ARBA00007301"/>
    </source>
</evidence>
<evidence type="ECO:0000256" key="3">
    <source>
        <dbReference type="ARBA" id="ARBA00022643"/>
    </source>
</evidence>
<keyword evidence="4 6" id="KW-0560">Oxidoreductase</keyword>
<dbReference type="InterPro" id="IPR011576">
    <property type="entry name" value="Pyridox_Oxase_N"/>
</dbReference>
<dbReference type="EMBL" id="CP018154">
    <property type="protein sequence ID" value="APG63821.1"/>
    <property type="molecule type" value="Genomic_DNA"/>
</dbReference>
<name>A0A1L3JFA2_9SPHN</name>
<dbReference type="AlphaFoldDB" id="A0A1L3JFA2"/>
<evidence type="ECO:0000256" key="4">
    <source>
        <dbReference type="ARBA" id="ARBA00023002"/>
    </source>
</evidence>
<keyword evidence="11" id="KW-1185">Reference proteome</keyword>
<keyword evidence="5 6" id="KW-0664">Pyridoxine biosynthesis</keyword>
<dbReference type="InterPro" id="IPR019740">
    <property type="entry name" value="Pyridox_Oxase_CS"/>
</dbReference>
<dbReference type="HAMAP" id="MF_01629">
    <property type="entry name" value="PdxH"/>
    <property type="match status" value="1"/>
</dbReference>
<evidence type="ECO:0000259" key="8">
    <source>
        <dbReference type="Pfam" id="PF01243"/>
    </source>
</evidence>
<dbReference type="Gene3D" id="2.30.110.10">
    <property type="entry name" value="Electron Transport, Fmn-binding Protein, Chain A"/>
    <property type="match status" value="1"/>
</dbReference>
<feature type="domain" description="Pyridoxine 5'-phosphate oxidase dimerisation C-terminal" evidence="9">
    <location>
        <begin position="161"/>
        <end position="202"/>
    </location>
</feature>
<keyword evidence="3 6" id="KW-0288">FMN</keyword>
<dbReference type="PROSITE" id="PS01064">
    <property type="entry name" value="PYRIDOX_OXIDASE"/>
    <property type="match status" value="1"/>
</dbReference>
<dbReference type="InterPro" id="IPR012349">
    <property type="entry name" value="Split_barrel_FMN-bd"/>
</dbReference>
<accession>A0A1L3JFA2</accession>
<reference evidence="10 11" key="1">
    <citation type="submission" date="2016-11" db="EMBL/GenBank/DDBJ databases">
        <title>Sphingorhabdus sp. LPB0140, isolated from marine environment.</title>
        <authorList>
            <person name="Kim E."/>
            <person name="Yi H."/>
        </authorList>
    </citation>
    <scope>NUCLEOTIDE SEQUENCE [LARGE SCALE GENOMIC DNA]</scope>
    <source>
        <strain evidence="10 11">LPB0140</strain>
    </source>
</reference>
<sequence length="202" mass="23277">MQDKNPYDIFDQWLNLAKENEPNDYNAMALATSTADGRPSCRMVLLKGHGPKAQGIAHQGGFIFYTNLQSRKGGEIAVNPHASLLFHWKSLRRQIRIEGKLERVSEATADAYFATRSRPSQIGACASDQSRPLDDRATFESRYKAIETKYEGQDIPRPKHWSGHIVIPHHIEFWQDREFRLHERWVFARDEHGGWGSQMLYP</sequence>
<comment type="cofactor">
    <cofactor evidence="6 7">
        <name>FMN</name>
        <dbReference type="ChEBI" id="CHEBI:58210"/>
    </cofactor>
    <text evidence="6 7">Binds 1 FMN per subunit.</text>
</comment>
<evidence type="ECO:0000313" key="11">
    <source>
        <dbReference type="Proteomes" id="UP000242561"/>
    </source>
</evidence>
<dbReference type="PIRSF" id="PIRSF000190">
    <property type="entry name" value="Pyd_amn-ph_oxd"/>
    <property type="match status" value="1"/>
</dbReference>
<feature type="binding site" evidence="6">
    <location>
        <begin position="180"/>
        <end position="182"/>
    </location>
    <ligand>
        <name>substrate</name>
    </ligand>
</feature>
<comment type="catalytic activity">
    <reaction evidence="6">
        <text>pyridoxine 5'-phosphate + O2 = pyridoxal 5'-phosphate + H2O2</text>
        <dbReference type="Rhea" id="RHEA:15149"/>
        <dbReference type="ChEBI" id="CHEBI:15379"/>
        <dbReference type="ChEBI" id="CHEBI:16240"/>
        <dbReference type="ChEBI" id="CHEBI:58589"/>
        <dbReference type="ChEBI" id="CHEBI:597326"/>
        <dbReference type="EC" id="1.4.3.5"/>
    </reaction>
</comment>
<comment type="pathway">
    <text evidence="6">Cofactor metabolism; pyridoxal 5'-phosphate salvage; pyridoxal 5'-phosphate from pyridoxamine 5'-phosphate: step 1/1.</text>
</comment>
<dbReference type="InterPro" id="IPR019576">
    <property type="entry name" value="Pyridoxamine_oxidase_dimer_C"/>
</dbReference>
<comment type="function">
    <text evidence="6">Catalyzes the oxidation of either pyridoxine 5'-phosphate (PNP) or pyridoxamine 5'-phosphate (PMP) into pyridoxal 5'-phosphate (PLP).</text>
</comment>
<dbReference type="EC" id="1.4.3.5" evidence="6"/>
<dbReference type="NCBIfam" id="NF004231">
    <property type="entry name" value="PRK05679.1"/>
    <property type="match status" value="1"/>
</dbReference>
<dbReference type="Pfam" id="PF10590">
    <property type="entry name" value="PNP_phzG_C"/>
    <property type="match status" value="1"/>
</dbReference>
<comment type="similarity">
    <text evidence="1 6">Belongs to the pyridoxamine 5'-phosphate oxidase family.</text>
</comment>
<evidence type="ECO:0000313" key="10">
    <source>
        <dbReference type="EMBL" id="APG63821.1"/>
    </source>
</evidence>
<comment type="catalytic activity">
    <reaction evidence="6">
        <text>pyridoxamine 5'-phosphate + O2 + H2O = pyridoxal 5'-phosphate + H2O2 + NH4(+)</text>
        <dbReference type="Rhea" id="RHEA:15817"/>
        <dbReference type="ChEBI" id="CHEBI:15377"/>
        <dbReference type="ChEBI" id="CHEBI:15379"/>
        <dbReference type="ChEBI" id="CHEBI:16240"/>
        <dbReference type="ChEBI" id="CHEBI:28938"/>
        <dbReference type="ChEBI" id="CHEBI:58451"/>
        <dbReference type="ChEBI" id="CHEBI:597326"/>
        <dbReference type="EC" id="1.4.3.5"/>
    </reaction>
</comment>
<dbReference type="RefSeq" id="WP_072560943.1">
    <property type="nucleotide sequence ID" value="NZ_CP018154.1"/>
</dbReference>
<dbReference type="GO" id="GO:0010181">
    <property type="term" value="F:FMN binding"/>
    <property type="evidence" value="ECO:0007669"/>
    <property type="project" value="UniProtKB-UniRule"/>
</dbReference>
<feature type="binding site" evidence="6">
    <location>
        <position position="116"/>
    </location>
    <ligand>
        <name>substrate</name>
    </ligand>
</feature>
<dbReference type="SUPFAM" id="SSF50475">
    <property type="entry name" value="FMN-binding split barrel"/>
    <property type="match status" value="1"/>
</dbReference>
<dbReference type="KEGG" id="sphl:LPB140_11280"/>
<gene>
    <name evidence="6" type="primary">pdxH</name>
    <name evidence="10" type="ORF">LPB140_11280</name>
</gene>
<feature type="binding site" evidence="6 7">
    <location>
        <begin position="65"/>
        <end position="66"/>
    </location>
    <ligand>
        <name>FMN</name>
        <dbReference type="ChEBI" id="CHEBI:58210"/>
    </ligand>
</feature>
<dbReference type="PANTHER" id="PTHR10851:SF0">
    <property type="entry name" value="PYRIDOXINE-5'-PHOSPHATE OXIDASE"/>
    <property type="match status" value="1"/>
</dbReference>
<dbReference type="Pfam" id="PF01243">
    <property type="entry name" value="PNPOx_N"/>
    <property type="match status" value="1"/>
</dbReference>
<feature type="binding site" evidence="6 7">
    <location>
        <position position="71"/>
    </location>
    <ligand>
        <name>FMN</name>
        <dbReference type="ChEBI" id="CHEBI:58210"/>
    </ligand>
</feature>
<evidence type="ECO:0000256" key="6">
    <source>
        <dbReference type="HAMAP-Rule" id="MF_01629"/>
    </source>
</evidence>
<dbReference type="InterPro" id="IPR000659">
    <property type="entry name" value="Pyridox_Oxase"/>
</dbReference>
<comment type="pathway">
    <text evidence="6">Cofactor metabolism; pyridoxal 5'-phosphate salvage; pyridoxal 5'-phosphate from pyridoxine 5'-phosphate: step 1/1.</text>
</comment>
<dbReference type="STRING" id="1913578.LPB140_11280"/>
<organism evidence="10 11">
    <name type="scientific">Sphingorhabdus lutea</name>
    <dbReference type="NCBI Taxonomy" id="1913578"/>
    <lineage>
        <taxon>Bacteria</taxon>
        <taxon>Pseudomonadati</taxon>
        <taxon>Pseudomonadota</taxon>
        <taxon>Alphaproteobacteria</taxon>
        <taxon>Sphingomonadales</taxon>
        <taxon>Sphingomonadaceae</taxon>
        <taxon>Sphingorhabdus</taxon>
    </lineage>
</organism>
<feature type="binding site" evidence="6 7">
    <location>
        <begin position="42"/>
        <end position="47"/>
    </location>
    <ligand>
        <name>FMN</name>
        <dbReference type="ChEBI" id="CHEBI:58210"/>
    </ligand>
</feature>
<dbReference type="PANTHER" id="PTHR10851">
    <property type="entry name" value="PYRIDOXINE-5-PHOSPHATE OXIDASE"/>
    <property type="match status" value="1"/>
</dbReference>
<feature type="domain" description="Pyridoxamine 5'-phosphate oxidase N-terminal" evidence="8">
    <location>
        <begin position="24"/>
        <end position="148"/>
    </location>
</feature>
<dbReference type="GO" id="GO:0008615">
    <property type="term" value="P:pyridoxine biosynthetic process"/>
    <property type="evidence" value="ECO:0007669"/>
    <property type="project" value="UniProtKB-UniRule"/>
</dbReference>
<feature type="binding site" evidence="6">
    <location>
        <position position="47"/>
    </location>
    <ligand>
        <name>substrate</name>
    </ligand>
</feature>
<feature type="binding site" evidence="6 7">
    <location>
        <begin position="129"/>
        <end position="130"/>
    </location>
    <ligand>
        <name>FMN</name>
        <dbReference type="ChEBI" id="CHEBI:58210"/>
    </ligand>
</feature>
<dbReference type="UniPathway" id="UPA01068">
    <property type="reaction ID" value="UER00304"/>
</dbReference>
<protein>
    <recommendedName>
        <fullName evidence="6">Pyridoxine/pyridoxamine 5'-phosphate oxidase</fullName>
        <ecNumber evidence="6">1.4.3.5</ecNumber>
    </recommendedName>
    <alternativeName>
        <fullName evidence="6">PNP/PMP oxidase</fullName>
        <shortName evidence="6">PNPOx</shortName>
    </alternativeName>
    <alternativeName>
        <fullName evidence="6">Pyridoxal 5'-phosphate synthase</fullName>
    </alternativeName>
</protein>
<feature type="binding site" evidence="6">
    <location>
        <position position="120"/>
    </location>
    <ligand>
        <name>substrate</name>
    </ligand>
</feature>
<evidence type="ECO:0000259" key="9">
    <source>
        <dbReference type="Pfam" id="PF10590"/>
    </source>
</evidence>
<feature type="binding site" evidence="6 7">
    <location>
        <position position="174"/>
    </location>
    <ligand>
        <name>FMN</name>
        <dbReference type="ChEBI" id="CHEBI:58210"/>
    </ligand>
</feature>
<dbReference type="NCBIfam" id="TIGR00558">
    <property type="entry name" value="pdxH"/>
    <property type="match status" value="1"/>
</dbReference>
<comment type="subunit">
    <text evidence="6">Homodimer.</text>
</comment>
<feature type="binding site" evidence="6 7">
    <location>
        <position position="94"/>
    </location>
    <ligand>
        <name>FMN</name>
        <dbReference type="ChEBI" id="CHEBI:58210"/>
    </ligand>
</feature>
<evidence type="ECO:0000256" key="2">
    <source>
        <dbReference type="ARBA" id="ARBA00022630"/>
    </source>
</evidence>
<feature type="binding site" evidence="6 7">
    <location>
        <position position="184"/>
    </location>
    <ligand>
        <name>FMN</name>
        <dbReference type="ChEBI" id="CHEBI:58210"/>
    </ligand>
</feature>
<feature type="binding site" evidence="6">
    <location>
        <position position="112"/>
    </location>
    <ligand>
        <name>substrate</name>
    </ligand>
</feature>
<keyword evidence="2 6" id="KW-0285">Flavoprotein</keyword>
<feature type="binding site" evidence="6 7">
    <location>
        <position position="72"/>
    </location>
    <ligand>
        <name>FMN</name>
        <dbReference type="ChEBI" id="CHEBI:58210"/>
    </ligand>
</feature>